<dbReference type="PIRSF" id="PIRSF029171">
    <property type="entry name" value="Esterase_LipA"/>
    <property type="match status" value="1"/>
</dbReference>
<keyword evidence="1" id="KW-0378">Hydrolase</keyword>
<sequence>MFAALTINACAPTGVATQTPASAPPSASKTLGDTYLSDFYVYEAALDAPGKLLRQEPLNEQQSNPGAGQNVRLLYSSTDGLDGEKILPVSGVLFLPEGRAPKGGWPLMAWTHGTVGIADICAPSWNGRQQQDRDHLEFWLKNGYAVVASDYQGLGTAGTHPYLATRPEAYSNLDIIRAVQSADFPVSDEVVLFGQSQGAGAAVATAAYAPEYAPDVKVIGAVATGVPFFSPKALSILQEARPRDRVDPLLGYNMLALTLVQRTNPEFELTDYVSDAVLPIARSVENSCHKDVKAKVVAEKLTYNRTFKKSPSEHLIAAFGMMGFPTLKFPVPFFVGTGGKDKDTPPRMQAAFVKRACEAGSVIISTLYPDLDHRAVVPGSTGDTLPFVKALFAGTDVKGNCGDLLF</sequence>
<dbReference type="KEGG" id="phao:HF685_08755"/>
<dbReference type="GO" id="GO:0004806">
    <property type="term" value="F:triacylglycerol lipase activity"/>
    <property type="evidence" value="ECO:0007669"/>
    <property type="project" value="InterPro"/>
</dbReference>
<dbReference type="GO" id="GO:0016042">
    <property type="term" value="P:lipid catabolic process"/>
    <property type="evidence" value="ECO:0007669"/>
    <property type="project" value="InterPro"/>
</dbReference>
<proteinExistence type="predicted"/>
<evidence type="ECO:0000313" key="2">
    <source>
        <dbReference type="Proteomes" id="UP000501600"/>
    </source>
</evidence>
<dbReference type="InterPro" id="IPR029058">
    <property type="entry name" value="AB_hydrolase_fold"/>
</dbReference>
<gene>
    <name evidence="1" type="ORF">HF685_08755</name>
</gene>
<dbReference type="SUPFAM" id="SSF53474">
    <property type="entry name" value="alpha/beta-Hydrolases"/>
    <property type="match status" value="1"/>
</dbReference>
<dbReference type="EMBL" id="CP051217">
    <property type="protein sequence ID" value="QJB70765.1"/>
    <property type="molecule type" value="Genomic_DNA"/>
</dbReference>
<dbReference type="AlphaFoldDB" id="A0A6H2DS33"/>
<dbReference type="Proteomes" id="UP000501600">
    <property type="component" value="Chromosome"/>
</dbReference>
<dbReference type="Pfam" id="PF03583">
    <property type="entry name" value="LIP"/>
    <property type="match status" value="1"/>
</dbReference>
<dbReference type="PANTHER" id="PTHR34853:SF1">
    <property type="entry name" value="LIPASE 5"/>
    <property type="match status" value="1"/>
</dbReference>
<dbReference type="InterPro" id="IPR005152">
    <property type="entry name" value="Lipase_secreted"/>
</dbReference>
<evidence type="ECO:0000313" key="1">
    <source>
        <dbReference type="EMBL" id="QJB70765.1"/>
    </source>
</evidence>
<reference evidence="1 2" key="1">
    <citation type="submission" date="2020-04" db="EMBL/GenBank/DDBJ databases">
        <title>Genome sequence for Sphingorhabdus sp. strain M1.</title>
        <authorList>
            <person name="Park S.-J."/>
        </authorList>
    </citation>
    <scope>NUCLEOTIDE SEQUENCE [LARGE SCALE GENOMIC DNA]</scope>
    <source>
        <strain evidence="1 2">JK6</strain>
    </source>
</reference>
<name>A0A6H2DS33_9SPHN</name>
<accession>A0A6H2DS33</accession>
<protein>
    <submittedName>
        <fullName evidence="1">Alpha/beta fold hydrolase</fullName>
    </submittedName>
</protein>
<dbReference type="Gene3D" id="3.40.50.1820">
    <property type="entry name" value="alpha/beta hydrolase"/>
    <property type="match status" value="2"/>
</dbReference>
<keyword evidence="2" id="KW-1185">Reference proteome</keyword>
<organism evidence="1 2">
    <name type="scientific">Parasphingorhabdus halotolerans</name>
    <dbReference type="NCBI Taxonomy" id="2725558"/>
    <lineage>
        <taxon>Bacteria</taxon>
        <taxon>Pseudomonadati</taxon>
        <taxon>Pseudomonadota</taxon>
        <taxon>Alphaproteobacteria</taxon>
        <taxon>Sphingomonadales</taxon>
        <taxon>Sphingomonadaceae</taxon>
        <taxon>Parasphingorhabdus</taxon>
    </lineage>
</organism>
<dbReference type="PANTHER" id="PTHR34853">
    <property type="match status" value="1"/>
</dbReference>